<dbReference type="EMBL" id="NBTY01000136">
    <property type="protein sequence ID" value="OTP70749.1"/>
    <property type="molecule type" value="Genomic_DNA"/>
</dbReference>
<name>A0A242MHP9_CABSO</name>
<keyword evidence="1" id="KW-0472">Membrane</keyword>
<sequence>MRNIQADHPAFFQALVIRVSVRYSVPGLLPFAPFALFLSGLVWHYLDTLYSSSRTSTQVAPSLQYPIRTKPTRRRAISFSDIKRDLLG</sequence>
<evidence type="ECO:0000313" key="3">
    <source>
        <dbReference type="Proteomes" id="UP000194546"/>
    </source>
</evidence>
<keyword evidence="1" id="KW-1133">Transmembrane helix</keyword>
<accession>A0A242MHP9</accession>
<dbReference type="AlphaFoldDB" id="A0A242MHP9"/>
<feature type="transmembrane region" description="Helical" evidence="1">
    <location>
        <begin position="28"/>
        <end position="46"/>
    </location>
</feature>
<evidence type="ECO:0000256" key="1">
    <source>
        <dbReference type="SAM" id="Phobius"/>
    </source>
</evidence>
<gene>
    <name evidence="2" type="ORF">PAMC26510_25080</name>
</gene>
<reference evidence="2 3" key="1">
    <citation type="submission" date="2017-03" db="EMBL/GenBank/DDBJ databases">
        <title>Genome analysis of strain PAMC 26510.</title>
        <authorList>
            <person name="Oh H.-M."/>
            <person name="Yang J.-A."/>
        </authorList>
    </citation>
    <scope>NUCLEOTIDE SEQUENCE [LARGE SCALE GENOMIC DNA]</scope>
    <source>
        <strain evidence="2 3">PAMC 26510</strain>
    </source>
</reference>
<comment type="caution">
    <text evidence="2">The sequence shown here is derived from an EMBL/GenBank/DDBJ whole genome shotgun (WGS) entry which is preliminary data.</text>
</comment>
<keyword evidence="1" id="KW-0812">Transmembrane</keyword>
<proteinExistence type="predicted"/>
<dbReference type="Proteomes" id="UP000194546">
    <property type="component" value="Unassembled WGS sequence"/>
</dbReference>
<evidence type="ECO:0000313" key="2">
    <source>
        <dbReference type="EMBL" id="OTP70749.1"/>
    </source>
</evidence>
<protein>
    <submittedName>
        <fullName evidence="2">Uncharacterized protein</fullName>
    </submittedName>
</protein>
<organism evidence="2 3">
    <name type="scientific">Caballeronia sordidicola</name>
    <name type="common">Burkholderia sordidicola</name>
    <dbReference type="NCBI Taxonomy" id="196367"/>
    <lineage>
        <taxon>Bacteria</taxon>
        <taxon>Pseudomonadati</taxon>
        <taxon>Pseudomonadota</taxon>
        <taxon>Betaproteobacteria</taxon>
        <taxon>Burkholderiales</taxon>
        <taxon>Burkholderiaceae</taxon>
        <taxon>Caballeronia</taxon>
    </lineage>
</organism>